<evidence type="ECO:0000313" key="1">
    <source>
        <dbReference type="EMBL" id="ULN54168.1"/>
    </source>
</evidence>
<sequence>MTTTPSPGSGRHLPIRARRVKFTFPSGARHHHFVDNDLVMSHFVAVLSSVFPEGEDFFIRSVRNYSDQITDPQLQQDIKGFIGQESSHKSQHRMLNERLQAMGYPTAKIDRHVKRRLSRAERVYSTEMRLAATAALEHYTATFAEILLNDDDLLSLLDGSDVRSILLWHAFEEAEHKAVAFDVYQAVGGSERNRVRAMRIATTIFIIEMVLQTTRSLLRDPATYNPVRLLRSLNKFRKSPLFSRDALRRYASYTRPGFHPNDWDSTATLEHWSDELLDASGRPMYAEAPGG</sequence>
<organism evidence="1 2">
    <name type="scientific">Mycolicibacillus parakoreensis</name>
    <dbReference type="NCBI Taxonomy" id="1069221"/>
    <lineage>
        <taxon>Bacteria</taxon>
        <taxon>Bacillati</taxon>
        <taxon>Actinomycetota</taxon>
        <taxon>Actinomycetes</taxon>
        <taxon>Mycobacteriales</taxon>
        <taxon>Mycobacteriaceae</taxon>
        <taxon>Mycolicibacillus</taxon>
    </lineage>
</organism>
<evidence type="ECO:0000313" key="2">
    <source>
        <dbReference type="Proteomes" id="UP001055200"/>
    </source>
</evidence>
<dbReference type="PANTHER" id="PTHR39456:SF1">
    <property type="entry name" value="METAL-DEPENDENT HYDROLASE"/>
    <property type="match status" value="1"/>
</dbReference>
<gene>
    <name evidence="1" type="ORF">MIU77_07870</name>
</gene>
<accession>A0ABY3U3U6</accession>
<dbReference type="PIRSF" id="PIRSF007580">
    <property type="entry name" value="UCP07580"/>
    <property type="match status" value="1"/>
</dbReference>
<keyword evidence="1" id="KW-0378">Hydrolase</keyword>
<dbReference type="Pfam" id="PF10118">
    <property type="entry name" value="Metal_hydrol"/>
    <property type="match status" value="1"/>
</dbReference>
<dbReference type="Proteomes" id="UP001055200">
    <property type="component" value="Chromosome"/>
</dbReference>
<dbReference type="GO" id="GO:0016787">
    <property type="term" value="F:hydrolase activity"/>
    <property type="evidence" value="ECO:0007669"/>
    <property type="project" value="UniProtKB-KW"/>
</dbReference>
<proteinExistence type="predicted"/>
<reference evidence="1" key="1">
    <citation type="submission" date="2022-08" db="EMBL/GenBank/DDBJ databases">
        <title>Complete genome sequence of 14 non-tuberculosis mycobacteria type-strains.</title>
        <authorList>
            <person name="Igarashi Y."/>
            <person name="Osugi A."/>
            <person name="Mitarai S."/>
        </authorList>
    </citation>
    <scope>NUCLEOTIDE SEQUENCE</scope>
    <source>
        <strain evidence="1">DSM 45575</strain>
    </source>
</reference>
<dbReference type="InterPro" id="IPR016516">
    <property type="entry name" value="UCP07580"/>
</dbReference>
<dbReference type="PANTHER" id="PTHR39456">
    <property type="entry name" value="METAL-DEPENDENT HYDROLASE"/>
    <property type="match status" value="1"/>
</dbReference>
<keyword evidence="2" id="KW-1185">Reference proteome</keyword>
<protein>
    <submittedName>
        <fullName evidence="1">Metal-dependent hydrolase</fullName>
    </submittedName>
</protein>
<name>A0ABY3U3U6_9MYCO</name>
<dbReference type="EMBL" id="CP092365">
    <property type="protein sequence ID" value="ULN54168.1"/>
    <property type="molecule type" value="Genomic_DNA"/>
</dbReference>
<dbReference type="RefSeq" id="WP_240172368.1">
    <property type="nucleotide sequence ID" value="NZ_CP092365.1"/>
</dbReference>